<dbReference type="Proteomes" id="UP001177003">
    <property type="component" value="Chromosome 0"/>
</dbReference>
<dbReference type="AlphaFoldDB" id="A0AA35UM09"/>
<sequence>MEWSLYPSLQGIFRKEVNFCIPTPPPSPISTAVPITITPCPPPVSTQPPTSIPLQNPIFTQTTTTTTTTIGEPFVDVNASDAGEKTLGFETFSTTPPTSQPQDHSSIPLSANGLDFDNFHYSPFSIQGKRDDETPMTQKDTRTLTEKLESLIASSTASSSHVYSEATVKSMLDTLVKEHATNLDKAKKAVENSARSYLQTTEKINKLIFETKTFMIEINTTAE</sequence>
<keyword evidence="2" id="KW-1185">Reference proteome</keyword>
<protein>
    <submittedName>
        <fullName evidence="1">Uncharacterized protein</fullName>
    </submittedName>
</protein>
<organism evidence="1 2">
    <name type="scientific">Lactuca saligna</name>
    <name type="common">Willowleaf lettuce</name>
    <dbReference type="NCBI Taxonomy" id="75948"/>
    <lineage>
        <taxon>Eukaryota</taxon>
        <taxon>Viridiplantae</taxon>
        <taxon>Streptophyta</taxon>
        <taxon>Embryophyta</taxon>
        <taxon>Tracheophyta</taxon>
        <taxon>Spermatophyta</taxon>
        <taxon>Magnoliopsida</taxon>
        <taxon>eudicotyledons</taxon>
        <taxon>Gunneridae</taxon>
        <taxon>Pentapetalae</taxon>
        <taxon>asterids</taxon>
        <taxon>campanulids</taxon>
        <taxon>Asterales</taxon>
        <taxon>Asteraceae</taxon>
        <taxon>Cichorioideae</taxon>
        <taxon>Cichorieae</taxon>
        <taxon>Lactucinae</taxon>
        <taxon>Lactuca</taxon>
    </lineage>
</organism>
<accession>A0AA35UM09</accession>
<proteinExistence type="predicted"/>
<evidence type="ECO:0000313" key="1">
    <source>
        <dbReference type="EMBL" id="CAI9259714.1"/>
    </source>
</evidence>
<reference evidence="1" key="1">
    <citation type="submission" date="2023-04" db="EMBL/GenBank/DDBJ databases">
        <authorList>
            <person name="Vijverberg K."/>
            <person name="Xiong W."/>
            <person name="Schranz E."/>
        </authorList>
    </citation>
    <scope>NUCLEOTIDE SEQUENCE</scope>
</reference>
<name>A0AA35UM09_LACSI</name>
<dbReference type="EMBL" id="OX465086">
    <property type="protein sequence ID" value="CAI9259714.1"/>
    <property type="molecule type" value="Genomic_DNA"/>
</dbReference>
<evidence type="ECO:0000313" key="2">
    <source>
        <dbReference type="Proteomes" id="UP001177003"/>
    </source>
</evidence>
<gene>
    <name evidence="1" type="ORF">LSALG_LOCUS591</name>
</gene>